<evidence type="ECO:0000313" key="2">
    <source>
        <dbReference type="Proteomes" id="UP000279271"/>
    </source>
</evidence>
<organism evidence="1 2">
    <name type="scientific">Auxenochlorella protothecoides</name>
    <name type="common">Green microalga</name>
    <name type="synonym">Chlorella protothecoides</name>
    <dbReference type="NCBI Taxonomy" id="3075"/>
    <lineage>
        <taxon>Eukaryota</taxon>
        <taxon>Viridiplantae</taxon>
        <taxon>Chlorophyta</taxon>
        <taxon>core chlorophytes</taxon>
        <taxon>Trebouxiophyceae</taxon>
        <taxon>Chlorellales</taxon>
        <taxon>Chlorellaceae</taxon>
        <taxon>Auxenochlorella</taxon>
    </lineage>
</organism>
<proteinExistence type="predicted"/>
<comment type="caution">
    <text evidence="1">The sequence shown here is derived from an EMBL/GenBank/DDBJ whole genome shotgun (WGS) entry which is preliminary data.</text>
</comment>
<dbReference type="EMBL" id="QOKY01000216">
    <property type="protein sequence ID" value="RMZ52008.1"/>
    <property type="molecule type" value="Genomic_DNA"/>
</dbReference>
<accession>A0A3M7KN47</accession>
<sequence length="56" mass="6010">MAIVEAVGEGHQQRAERAAQRLRDVLGPREAFLRSMQLSGTSDDRDVLAVLGSAAC</sequence>
<gene>
    <name evidence="1" type="ORF">APUTEX25_000573</name>
</gene>
<reference evidence="2" key="1">
    <citation type="journal article" date="2018" name="Algal Res.">
        <title>Characterization of plant carbon substrate utilization by Auxenochlorella protothecoides.</title>
        <authorList>
            <person name="Vogler B.W."/>
            <person name="Starkenburg S.R."/>
            <person name="Sudasinghe N."/>
            <person name="Schambach J.Y."/>
            <person name="Rollin J.A."/>
            <person name="Pattathil S."/>
            <person name="Barry A.N."/>
        </authorList>
    </citation>
    <scope>NUCLEOTIDE SEQUENCE [LARGE SCALE GENOMIC DNA]</scope>
    <source>
        <strain evidence="2">UTEX 25</strain>
    </source>
</reference>
<protein>
    <submittedName>
        <fullName evidence="1">Uncharacterized protein</fullName>
    </submittedName>
</protein>
<name>A0A3M7KN47_AUXPR</name>
<evidence type="ECO:0000313" key="1">
    <source>
        <dbReference type="EMBL" id="RMZ52008.1"/>
    </source>
</evidence>
<dbReference type="Proteomes" id="UP000279271">
    <property type="component" value="Unassembled WGS sequence"/>
</dbReference>
<dbReference type="AlphaFoldDB" id="A0A3M7KN47"/>